<reference evidence="1 2" key="1">
    <citation type="submission" date="2019-07" db="EMBL/GenBank/DDBJ databases">
        <title>Whole genome shotgun sequence of Vibrio superstes NBRC 103154.</title>
        <authorList>
            <person name="Hosoyama A."/>
            <person name="Uohara A."/>
            <person name="Ohji S."/>
            <person name="Ichikawa N."/>
        </authorList>
    </citation>
    <scope>NUCLEOTIDE SEQUENCE [LARGE SCALE GENOMIC DNA]</scope>
    <source>
        <strain evidence="1 2">NBRC 103154</strain>
    </source>
</reference>
<evidence type="ECO:0000313" key="2">
    <source>
        <dbReference type="Proteomes" id="UP000321113"/>
    </source>
</evidence>
<accession>A0A511QPR6</accession>
<dbReference type="PANTHER" id="PTHR43798">
    <property type="entry name" value="MONOACYLGLYCEROL LIPASE"/>
    <property type="match status" value="1"/>
</dbReference>
<dbReference type="Gene3D" id="3.40.50.1820">
    <property type="entry name" value="alpha/beta hydrolase"/>
    <property type="match status" value="1"/>
</dbReference>
<dbReference type="Proteomes" id="UP000321113">
    <property type="component" value="Unassembled WGS sequence"/>
</dbReference>
<dbReference type="SUPFAM" id="SSF53474">
    <property type="entry name" value="alpha/beta-Hydrolases"/>
    <property type="match status" value="1"/>
</dbReference>
<dbReference type="PANTHER" id="PTHR43798:SF33">
    <property type="entry name" value="HYDROLASE, PUTATIVE (AFU_ORTHOLOGUE AFUA_2G14860)-RELATED"/>
    <property type="match status" value="1"/>
</dbReference>
<organism evidence="1 2">
    <name type="scientific">Vibrio superstes NBRC 103154</name>
    <dbReference type="NCBI Taxonomy" id="1219062"/>
    <lineage>
        <taxon>Bacteria</taxon>
        <taxon>Pseudomonadati</taxon>
        <taxon>Pseudomonadota</taxon>
        <taxon>Gammaproteobacteria</taxon>
        <taxon>Vibrionales</taxon>
        <taxon>Vibrionaceae</taxon>
        <taxon>Vibrio</taxon>
    </lineage>
</organism>
<keyword evidence="2" id="KW-1185">Reference proteome</keyword>
<protein>
    <recommendedName>
        <fullName evidence="3">AB hydrolase-1 domain-containing protein</fullName>
    </recommendedName>
</protein>
<dbReference type="InterPro" id="IPR029058">
    <property type="entry name" value="AB_hydrolase_fold"/>
</dbReference>
<dbReference type="GO" id="GO:0016020">
    <property type="term" value="C:membrane"/>
    <property type="evidence" value="ECO:0007669"/>
    <property type="project" value="TreeGrafter"/>
</dbReference>
<evidence type="ECO:0000313" key="1">
    <source>
        <dbReference type="EMBL" id="GEM79320.1"/>
    </source>
</evidence>
<name>A0A511QPR6_9VIBR</name>
<sequence>MYAAVDSWFVDRDESKEEIRKSLSLIENVSFESYVNGLEAMYEWSGEKYLKMIKTPTLVIWGDSDKSYQWDKQPYELWTKIENCSLSVVSNSAHNVHLEKPQQFNLILSDFINSVTE</sequence>
<dbReference type="InterPro" id="IPR050266">
    <property type="entry name" value="AB_hydrolase_sf"/>
</dbReference>
<evidence type="ECO:0008006" key="3">
    <source>
        <dbReference type="Google" id="ProtNLM"/>
    </source>
</evidence>
<dbReference type="EMBL" id="BJXK01000005">
    <property type="protein sequence ID" value="GEM79320.1"/>
    <property type="molecule type" value="Genomic_DNA"/>
</dbReference>
<dbReference type="AlphaFoldDB" id="A0A511QPR6"/>
<comment type="caution">
    <text evidence="1">The sequence shown here is derived from an EMBL/GenBank/DDBJ whole genome shotgun (WGS) entry which is preliminary data.</text>
</comment>
<proteinExistence type="predicted"/>
<gene>
    <name evidence="1" type="ORF">VSU01S_15650</name>
</gene>